<evidence type="ECO:0000313" key="4">
    <source>
        <dbReference type="Proteomes" id="UP000232149"/>
    </source>
</evidence>
<protein>
    <recommendedName>
        <fullName evidence="1">DUF4376 domain-containing protein</fullName>
    </recommendedName>
</protein>
<name>A0A2M9YNM7_9LEPT</name>
<gene>
    <name evidence="3" type="ORF">CH376_09740</name>
    <name evidence="2" type="ORF">CH380_12105</name>
</gene>
<keyword evidence="4" id="KW-1185">Reference proteome</keyword>
<dbReference type="EMBL" id="NPDU01000021">
    <property type="protein sequence ID" value="PJZ62063.1"/>
    <property type="molecule type" value="Genomic_DNA"/>
</dbReference>
<reference evidence="4 5" key="1">
    <citation type="submission" date="2017-07" db="EMBL/GenBank/DDBJ databases">
        <title>Leptospira spp. isolated from tropical soils.</title>
        <authorList>
            <person name="Thibeaux R."/>
            <person name="Iraola G."/>
            <person name="Ferres I."/>
            <person name="Bierque E."/>
            <person name="Girault D."/>
            <person name="Soupe-Gilbert M.-E."/>
            <person name="Picardeau M."/>
            <person name="Goarant C."/>
        </authorList>
    </citation>
    <scope>NUCLEOTIDE SEQUENCE [LARGE SCALE GENOMIC DNA]</scope>
    <source>
        <strain evidence="2 5">FH2-B-C1</strain>
        <strain evidence="3 4">FH2-B-D1</strain>
    </source>
</reference>
<evidence type="ECO:0000259" key="1">
    <source>
        <dbReference type="Pfam" id="PF14301"/>
    </source>
</evidence>
<dbReference type="InterPro" id="IPR025484">
    <property type="entry name" value="DUF4376"/>
</dbReference>
<feature type="domain" description="DUF4376" evidence="1">
    <location>
        <begin position="125"/>
        <end position="223"/>
    </location>
</feature>
<sequence>MNYIIEKESNKVLWINSDPRKLNGKNAWHSFDETQHKVVYAIHYNPGIQDKFEAALDGDDVAVAFQPKSVYDKKTARERMLQDWNDKLDSEAETEDNPLRDENENIIPHQIHTASGWKLDIVSKKKDMIHDINALCSEKIIYGFLSMALGSSHHYSFDRDDQMNLNGAVFPEVDVPLKCRNGESQKEWKIHTPFQVRQVAKDGAFHKAKLLEFASQLKARVNKIVTVQDFCEIDIHSGWELD</sequence>
<proteinExistence type="predicted"/>
<accession>A0A2M9YNM7</accession>
<dbReference type="Proteomes" id="UP000232149">
    <property type="component" value="Unassembled WGS sequence"/>
</dbReference>
<evidence type="ECO:0000313" key="5">
    <source>
        <dbReference type="Proteomes" id="UP000232188"/>
    </source>
</evidence>
<dbReference type="EMBL" id="NPDV01000009">
    <property type="protein sequence ID" value="PJZ53147.1"/>
    <property type="molecule type" value="Genomic_DNA"/>
</dbReference>
<dbReference type="Proteomes" id="UP000232188">
    <property type="component" value="Unassembled WGS sequence"/>
</dbReference>
<organism evidence="2 5">
    <name type="scientific">Leptospira adleri</name>
    <dbReference type="NCBI Taxonomy" id="2023186"/>
    <lineage>
        <taxon>Bacteria</taxon>
        <taxon>Pseudomonadati</taxon>
        <taxon>Spirochaetota</taxon>
        <taxon>Spirochaetia</taxon>
        <taxon>Leptospirales</taxon>
        <taxon>Leptospiraceae</taxon>
        <taxon>Leptospira</taxon>
    </lineage>
</organism>
<dbReference type="Pfam" id="PF14301">
    <property type="entry name" value="DUF4376"/>
    <property type="match status" value="1"/>
</dbReference>
<evidence type="ECO:0000313" key="2">
    <source>
        <dbReference type="EMBL" id="PJZ53147.1"/>
    </source>
</evidence>
<comment type="caution">
    <text evidence="2">The sequence shown here is derived from an EMBL/GenBank/DDBJ whole genome shotgun (WGS) entry which is preliminary data.</text>
</comment>
<dbReference type="AlphaFoldDB" id="A0A2M9YNM7"/>
<evidence type="ECO:0000313" key="3">
    <source>
        <dbReference type="EMBL" id="PJZ62063.1"/>
    </source>
</evidence>
<dbReference type="RefSeq" id="WP_100785997.1">
    <property type="nucleotide sequence ID" value="NZ_NPDU01000021.1"/>
</dbReference>